<dbReference type="EMBL" id="CP011494">
    <property type="protein sequence ID" value="AKO51164.1"/>
    <property type="molecule type" value="Genomic_DNA"/>
</dbReference>
<dbReference type="InterPro" id="IPR017581">
    <property type="entry name" value="AtpR-like"/>
</dbReference>
<evidence type="ECO:0000313" key="3">
    <source>
        <dbReference type="Proteomes" id="UP000036406"/>
    </source>
</evidence>
<keyword evidence="1" id="KW-0472">Membrane</keyword>
<dbReference type="RefSeq" id="WP_048383680.1">
    <property type="nucleotide sequence ID" value="NZ_CP011494.1"/>
</dbReference>
<reference evidence="2 3" key="1">
    <citation type="submission" date="2015-05" db="EMBL/GenBank/DDBJ databases">
        <title>Complete genome of Marinobacter psychrophilus strain 20041T isolated from sea-ice of the Canadian Basin.</title>
        <authorList>
            <person name="Song L."/>
            <person name="Ren L."/>
            <person name="Yu Y."/>
            <person name="Wang X."/>
        </authorList>
    </citation>
    <scope>NUCLEOTIDE SEQUENCE [LARGE SCALE GENOMIC DNA]</scope>
    <source>
        <strain evidence="2 3">20041</strain>
    </source>
</reference>
<keyword evidence="3" id="KW-1185">Reference proteome</keyword>
<dbReference type="STRING" id="330734.ABA45_00940"/>
<keyword evidence="1" id="KW-0812">Transmembrane</keyword>
<proteinExistence type="predicted"/>
<evidence type="ECO:0000256" key="1">
    <source>
        <dbReference type="SAM" id="Phobius"/>
    </source>
</evidence>
<feature type="transmembrane region" description="Helical" evidence="1">
    <location>
        <begin position="41"/>
        <end position="62"/>
    </location>
</feature>
<protein>
    <submittedName>
        <fullName evidence="2">ATP synthase F0F1 subunit A</fullName>
    </submittedName>
</protein>
<sequence>MTVDWSAVLLGLAVGVAVSSLFFVGLAWGMKRALRSRQPEALLLLSATVRIVMLLGVGFWLATSSATAWPMAGFALAFLLVRMVALLWARKRDTTPLAEQEGA</sequence>
<name>A0A0H4HWV6_9GAMM</name>
<dbReference type="Proteomes" id="UP000036406">
    <property type="component" value="Chromosome"/>
</dbReference>
<feature type="transmembrane region" description="Helical" evidence="1">
    <location>
        <begin position="6"/>
        <end position="29"/>
    </location>
</feature>
<evidence type="ECO:0000313" key="2">
    <source>
        <dbReference type="EMBL" id="AKO51164.1"/>
    </source>
</evidence>
<dbReference type="AlphaFoldDB" id="A0A0H4HWV6"/>
<dbReference type="Pfam" id="PF12966">
    <property type="entry name" value="AtpR"/>
    <property type="match status" value="1"/>
</dbReference>
<dbReference type="KEGG" id="mpq:ABA45_00940"/>
<organism evidence="2 3">
    <name type="scientific">Marinobacter psychrophilus</name>
    <dbReference type="NCBI Taxonomy" id="330734"/>
    <lineage>
        <taxon>Bacteria</taxon>
        <taxon>Pseudomonadati</taxon>
        <taxon>Pseudomonadota</taxon>
        <taxon>Gammaproteobacteria</taxon>
        <taxon>Pseudomonadales</taxon>
        <taxon>Marinobacteraceae</taxon>
        <taxon>Marinobacter</taxon>
    </lineage>
</organism>
<keyword evidence="1" id="KW-1133">Transmembrane helix</keyword>
<accession>A0A0H4HWV6</accession>
<feature type="transmembrane region" description="Helical" evidence="1">
    <location>
        <begin position="68"/>
        <end position="89"/>
    </location>
</feature>
<dbReference type="PATRIC" id="fig|330734.3.peg.203"/>
<gene>
    <name evidence="2" type="ORF">ABA45_00940</name>
</gene>